<dbReference type="Proteomes" id="UP001405405">
    <property type="component" value="Unassembled WGS sequence"/>
</dbReference>
<name>A0ABV0CD89_9NEIS</name>
<keyword evidence="2" id="KW-1185">Reference proteome</keyword>
<dbReference type="InterPro" id="IPR010064">
    <property type="entry name" value="HK97-gp10_tail"/>
</dbReference>
<evidence type="ECO:0000313" key="1">
    <source>
        <dbReference type="EMBL" id="MEN7429161.1"/>
    </source>
</evidence>
<dbReference type="RefSeq" id="WP_346787279.1">
    <property type="nucleotide sequence ID" value="NZ_JAYFSJ010000001.1"/>
</dbReference>
<accession>A0ABV0CD89</accession>
<gene>
    <name evidence="1" type="ORF">VA599_00300</name>
</gene>
<sequence length="151" mass="17351">MLKIGFDRSSITAGLQEFQTKLRDDVMLSGAAAGANVLYDEVLQRVPEKTGKLKGSVYRAYIQERSVDGRQVYVISVRKRIAKHWHLVEFGHWRINKFVQLESGEWVPTKQRLAKPVWVPAKPYLRPAYDAKIGAALDAARDRMRQRLQED</sequence>
<organism evidence="1 2">
    <name type="scientific">Chromobacterium indicum</name>
    <dbReference type="NCBI Taxonomy" id="3110228"/>
    <lineage>
        <taxon>Bacteria</taxon>
        <taxon>Pseudomonadati</taxon>
        <taxon>Pseudomonadota</taxon>
        <taxon>Betaproteobacteria</taxon>
        <taxon>Neisseriales</taxon>
        <taxon>Chromobacteriaceae</taxon>
        <taxon>Chromobacterium</taxon>
    </lineage>
</organism>
<comment type="caution">
    <text evidence="1">The sequence shown here is derived from an EMBL/GenBank/DDBJ whole genome shotgun (WGS) entry which is preliminary data.</text>
</comment>
<reference evidence="1 2" key="1">
    <citation type="submission" date="2023-12" db="EMBL/GenBank/DDBJ databases">
        <title>Chromobacterium sp. strain TRC.1.1.SA producing antimicrobial pigment.</title>
        <authorList>
            <person name="Verma N."/>
            <person name="Choksket S."/>
            <person name="Pinnaka A.K."/>
            <person name="Korpole S."/>
        </authorList>
    </citation>
    <scope>NUCLEOTIDE SEQUENCE [LARGE SCALE GENOMIC DNA]</scope>
    <source>
        <strain evidence="1 2">TRC1.1.SA</strain>
    </source>
</reference>
<evidence type="ECO:0000313" key="2">
    <source>
        <dbReference type="Proteomes" id="UP001405405"/>
    </source>
</evidence>
<proteinExistence type="predicted"/>
<protein>
    <submittedName>
        <fullName evidence="1">HK97 gp10 family phage protein</fullName>
    </submittedName>
</protein>
<dbReference type="Pfam" id="PF04883">
    <property type="entry name" value="HK97-gp10_like"/>
    <property type="match status" value="1"/>
</dbReference>
<dbReference type="EMBL" id="JAYFSJ010000001">
    <property type="protein sequence ID" value="MEN7429161.1"/>
    <property type="molecule type" value="Genomic_DNA"/>
</dbReference>